<comment type="caution">
    <text evidence="4">The sequence shown here is derived from an EMBL/GenBank/DDBJ whole genome shotgun (WGS) entry which is preliminary data.</text>
</comment>
<keyword evidence="2" id="KW-0472">Membrane</keyword>
<evidence type="ECO:0000259" key="3">
    <source>
        <dbReference type="Pfam" id="PF04773"/>
    </source>
</evidence>
<proteinExistence type="predicted"/>
<dbReference type="PANTHER" id="PTHR38731">
    <property type="entry name" value="LIPL45-RELATED LIPOPROTEIN-RELATED"/>
    <property type="match status" value="1"/>
</dbReference>
<dbReference type="Gene3D" id="2.60.120.1440">
    <property type="match status" value="1"/>
</dbReference>
<keyword evidence="5" id="KW-1185">Reference proteome</keyword>
<evidence type="ECO:0000256" key="1">
    <source>
        <dbReference type="SAM" id="MobiDB-lite"/>
    </source>
</evidence>
<dbReference type="STRING" id="1963862.B4O97_17725"/>
<sequence>MGKTAEKTSPLQYTQCVMTPASPAHKLFLTAAGLLLGIILYLFYFVGGFLTLAGFLVERATQPLPRVGAVRETAGMQTELLSFMEALELGQITIIREEALDRMISAVTAREEAPDRSVDIQKISLDLEPGEISLYADLVMVPPESLTPGWIRLRPLATKVRADLALRPEEDGIILFFRNMSLSRLRVPERIAEGLFSALIPENTGLPFTRVSRTALSLPYSELQQVLPPVLRLEGLEARKDALAAELRIDPDLRKSVMDELSLLLRKEGTDFADAVAAAFPTGQETLKEAARRLAGLGDPDALIPPEPTALVSRVLGRVRVENPKGGGILPVTGDDLYADTRLRTDADSSLELILRDGSILKIGEETDFSLLQLPAGPDKPAARFSLLEGSVRGRIVGKNRPDYRFSTPGAEYLVTGTDLVLEVEKRQILLSVLEGSVACEPEKRPASEVGAEQQLSATPRELTRRKEDALPAISLHEDEKERIARLMQIFTLPGDLAEIRETRRFWESLDAFKNITGRIIGMDEDSRARLGTELEKRVDPEAIDHSFRVMMKNPDFAALIDSYGIEGIPYP</sequence>
<dbReference type="AlphaFoldDB" id="A0A1Y1RTJ0"/>
<feature type="transmembrane region" description="Helical" evidence="2">
    <location>
        <begin position="27"/>
        <end position="57"/>
    </location>
</feature>
<gene>
    <name evidence="4" type="ORF">B4O97_17725</name>
</gene>
<dbReference type="Pfam" id="PF04773">
    <property type="entry name" value="FecR"/>
    <property type="match status" value="1"/>
</dbReference>
<feature type="domain" description="FecR protein" evidence="3">
    <location>
        <begin position="342"/>
        <end position="438"/>
    </location>
</feature>
<dbReference type="Proteomes" id="UP000192343">
    <property type="component" value="Unassembled WGS sequence"/>
</dbReference>
<name>A0A1Y1RTJ0_9SPIO</name>
<feature type="region of interest" description="Disordered" evidence="1">
    <location>
        <begin position="444"/>
        <end position="464"/>
    </location>
</feature>
<reference evidence="4 5" key="1">
    <citation type="submission" date="2017-03" db="EMBL/GenBank/DDBJ databases">
        <title>Draft Genome sequence of Marispirochaeta sp. strain JC444.</title>
        <authorList>
            <person name="Shivani Y."/>
            <person name="Subhash Y."/>
            <person name="Sasikala C."/>
            <person name="Ramana C."/>
        </authorList>
    </citation>
    <scope>NUCLEOTIDE SEQUENCE [LARGE SCALE GENOMIC DNA]</scope>
    <source>
        <strain evidence="4 5">JC444</strain>
    </source>
</reference>
<accession>A0A1Y1RTJ0</accession>
<dbReference type="InterPro" id="IPR006860">
    <property type="entry name" value="FecR"/>
</dbReference>
<keyword evidence="2" id="KW-0812">Transmembrane</keyword>
<keyword evidence="2" id="KW-1133">Transmembrane helix</keyword>
<protein>
    <recommendedName>
        <fullName evidence="3">FecR protein domain-containing protein</fullName>
    </recommendedName>
</protein>
<dbReference type="EMBL" id="MWQY01000028">
    <property type="protein sequence ID" value="ORC30744.1"/>
    <property type="molecule type" value="Genomic_DNA"/>
</dbReference>
<dbReference type="PANTHER" id="PTHR38731:SF1">
    <property type="entry name" value="FECR PROTEIN DOMAIN-CONTAINING PROTEIN"/>
    <property type="match status" value="1"/>
</dbReference>
<evidence type="ECO:0000313" key="5">
    <source>
        <dbReference type="Proteomes" id="UP000192343"/>
    </source>
</evidence>
<evidence type="ECO:0000256" key="2">
    <source>
        <dbReference type="SAM" id="Phobius"/>
    </source>
</evidence>
<evidence type="ECO:0000313" key="4">
    <source>
        <dbReference type="EMBL" id="ORC30744.1"/>
    </source>
</evidence>
<organism evidence="4 5">
    <name type="scientific">Marispirochaeta aestuarii</name>
    <dbReference type="NCBI Taxonomy" id="1963862"/>
    <lineage>
        <taxon>Bacteria</taxon>
        <taxon>Pseudomonadati</taxon>
        <taxon>Spirochaetota</taxon>
        <taxon>Spirochaetia</taxon>
        <taxon>Spirochaetales</taxon>
        <taxon>Spirochaetaceae</taxon>
        <taxon>Marispirochaeta</taxon>
    </lineage>
</organism>